<evidence type="ECO:0000259" key="2">
    <source>
        <dbReference type="Pfam" id="PF09362"/>
    </source>
</evidence>
<accession>A0A6A6HDP2</accession>
<feature type="signal peptide" evidence="1">
    <location>
        <begin position="1"/>
        <end position="23"/>
    </location>
</feature>
<dbReference type="PANTHER" id="PTHR43662:SF7">
    <property type="entry name" value="DUF1996 DOMAIN-CONTAINING PROTEIN"/>
    <property type="match status" value="1"/>
</dbReference>
<evidence type="ECO:0000313" key="3">
    <source>
        <dbReference type="EMBL" id="KAF2235958.1"/>
    </source>
</evidence>
<keyword evidence="4" id="KW-1185">Reference proteome</keyword>
<dbReference type="InterPro" id="IPR018535">
    <property type="entry name" value="DUF1996"/>
</dbReference>
<dbReference type="Pfam" id="PF09362">
    <property type="entry name" value="DUF1996"/>
    <property type="match status" value="1"/>
</dbReference>
<dbReference type="OrthoDB" id="74764at2759"/>
<keyword evidence="1" id="KW-0732">Signal</keyword>
<sequence length="449" mass="48632">MAPKAMKTLWLLLFLFLMGYSQAFWKMRTDGYIGIARIDPIEDPGMVSCHAHTIHGGSNFGFNSTYDDMIKSNCTSAAVTQDKSAYWTPTLMFQFTNGTVVTAHEMSFVSYYFLNWPGQNMTGFPADFRMISGDPTRRTMNYPIPDPPRPWMGRDAAQDALASKAIGFNCLTKNGSSEASLGRHYLPDKEFLETNCLGGLRLEVQFPQCWDGVNTDSPDHKSHIKYTDQVISGDCIEPGYQTRVPGLFYELLYNVTAFTGQQGQYILSTGDPTGYSLHADFLMGWTSPTLLNSAVAQCLDPAGLIDNCPLFHINETAAASCTLALPSPIQNDNPSGPRQGLAGGLKVVSSGTPPMPPATPLSRYAAMNAAEGTSVSLSETPSMASMSSMSSMPMGGAPTMAGGLPGEGFPGVLVEVVEEVVVLVQGMQGMGGRRRRHIQRHVEGGQHHV</sequence>
<dbReference type="Proteomes" id="UP000800092">
    <property type="component" value="Unassembled WGS sequence"/>
</dbReference>
<feature type="chain" id="PRO_5025680744" description="DUF1996 domain-containing protein" evidence="1">
    <location>
        <begin position="24"/>
        <end position="449"/>
    </location>
</feature>
<feature type="domain" description="DUF1996" evidence="2">
    <location>
        <begin position="39"/>
        <end position="285"/>
    </location>
</feature>
<evidence type="ECO:0000256" key="1">
    <source>
        <dbReference type="SAM" id="SignalP"/>
    </source>
</evidence>
<dbReference type="PANTHER" id="PTHR43662">
    <property type="match status" value="1"/>
</dbReference>
<proteinExistence type="predicted"/>
<gene>
    <name evidence="3" type="ORF">EV356DRAFT_499207</name>
</gene>
<protein>
    <recommendedName>
        <fullName evidence="2">DUF1996 domain-containing protein</fullName>
    </recommendedName>
</protein>
<organism evidence="3 4">
    <name type="scientific">Viridothelium virens</name>
    <name type="common">Speckled blister lichen</name>
    <name type="synonym">Trypethelium virens</name>
    <dbReference type="NCBI Taxonomy" id="1048519"/>
    <lineage>
        <taxon>Eukaryota</taxon>
        <taxon>Fungi</taxon>
        <taxon>Dikarya</taxon>
        <taxon>Ascomycota</taxon>
        <taxon>Pezizomycotina</taxon>
        <taxon>Dothideomycetes</taxon>
        <taxon>Dothideomycetes incertae sedis</taxon>
        <taxon>Trypetheliales</taxon>
        <taxon>Trypetheliaceae</taxon>
        <taxon>Viridothelium</taxon>
    </lineage>
</organism>
<dbReference type="EMBL" id="ML991788">
    <property type="protein sequence ID" value="KAF2235958.1"/>
    <property type="molecule type" value="Genomic_DNA"/>
</dbReference>
<evidence type="ECO:0000313" key="4">
    <source>
        <dbReference type="Proteomes" id="UP000800092"/>
    </source>
</evidence>
<reference evidence="3" key="1">
    <citation type="journal article" date="2020" name="Stud. Mycol.">
        <title>101 Dothideomycetes genomes: a test case for predicting lifestyles and emergence of pathogens.</title>
        <authorList>
            <person name="Haridas S."/>
            <person name="Albert R."/>
            <person name="Binder M."/>
            <person name="Bloem J."/>
            <person name="Labutti K."/>
            <person name="Salamov A."/>
            <person name="Andreopoulos B."/>
            <person name="Baker S."/>
            <person name="Barry K."/>
            <person name="Bills G."/>
            <person name="Bluhm B."/>
            <person name="Cannon C."/>
            <person name="Castanera R."/>
            <person name="Culley D."/>
            <person name="Daum C."/>
            <person name="Ezra D."/>
            <person name="Gonzalez J."/>
            <person name="Henrissat B."/>
            <person name="Kuo A."/>
            <person name="Liang C."/>
            <person name="Lipzen A."/>
            <person name="Lutzoni F."/>
            <person name="Magnuson J."/>
            <person name="Mondo S."/>
            <person name="Nolan M."/>
            <person name="Ohm R."/>
            <person name="Pangilinan J."/>
            <person name="Park H.-J."/>
            <person name="Ramirez L."/>
            <person name="Alfaro M."/>
            <person name="Sun H."/>
            <person name="Tritt A."/>
            <person name="Yoshinaga Y."/>
            <person name="Zwiers L.-H."/>
            <person name="Turgeon B."/>
            <person name="Goodwin S."/>
            <person name="Spatafora J."/>
            <person name="Crous P."/>
            <person name="Grigoriev I."/>
        </authorList>
    </citation>
    <scope>NUCLEOTIDE SEQUENCE</scope>
    <source>
        <strain evidence="3">Tuck. ex Michener</strain>
    </source>
</reference>
<name>A0A6A6HDP2_VIRVR</name>
<dbReference type="AlphaFoldDB" id="A0A6A6HDP2"/>